<keyword evidence="1" id="KW-0500">Molybdenum</keyword>
<dbReference type="GO" id="GO:0043885">
    <property type="term" value="F:anaerobic carbon-monoxide dehydrogenase activity"/>
    <property type="evidence" value="ECO:0007669"/>
    <property type="project" value="UniProtKB-EC"/>
</dbReference>
<dbReference type="Pfam" id="PF01315">
    <property type="entry name" value="Ald_Xan_dh_C"/>
    <property type="match status" value="1"/>
</dbReference>
<evidence type="ECO:0000259" key="2">
    <source>
        <dbReference type="SMART" id="SM01008"/>
    </source>
</evidence>
<protein>
    <submittedName>
        <fullName evidence="3">Carbon monoxide dehydrogenase large chain</fullName>
        <ecNumber evidence="3">1.2.7.4</ecNumber>
    </submittedName>
</protein>
<dbReference type="GeneID" id="65563359"/>
<accession>A0A8F5BPK4</accession>
<dbReference type="PANTHER" id="PTHR11908:SF132">
    <property type="entry name" value="ALDEHYDE OXIDASE 1-RELATED"/>
    <property type="match status" value="1"/>
</dbReference>
<dbReference type="RefSeq" id="WP_218265952.1">
    <property type="nucleotide sequence ID" value="NZ_CP077717.1"/>
</dbReference>
<dbReference type="KEGG" id="sshi:J5U23_01845"/>
<organism evidence="3 4">
    <name type="scientific">Saccharolobus shibatae (strain ATCC 51178 / DSM 5389 / JCM 8931 / NBRC 15437 / B12)</name>
    <name type="common">Sulfolobus shibatae</name>
    <dbReference type="NCBI Taxonomy" id="523848"/>
    <lineage>
        <taxon>Archaea</taxon>
        <taxon>Thermoproteota</taxon>
        <taxon>Thermoprotei</taxon>
        <taxon>Sulfolobales</taxon>
        <taxon>Sulfolobaceae</taxon>
        <taxon>Saccharolobus</taxon>
    </lineage>
</organism>
<dbReference type="EC" id="1.2.7.4" evidence="3"/>
<feature type="domain" description="Aldehyde oxidase/xanthine dehydrogenase a/b hammerhead" evidence="2">
    <location>
        <begin position="23"/>
        <end position="136"/>
    </location>
</feature>
<dbReference type="Proteomes" id="UP000694018">
    <property type="component" value="Chromosome"/>
</dbReference>
<dbReference type="Pfam" id="PF02738">
    <property type="entry name" value="MoCoBD_1"/>
    <property type="match status" value="1"/>
</dbReference>
<dbReference type="PANTHER" id="PTHR11908">
    <property type="entry name" value="XANTHINE DEHYDROGENASE"/>
    <property type="match status" value="1"/>
</dbReference>
<reference evidence="3" key="1">
    <citation type="journal article" date="2021" name="Environ. Microbiol.">
        <title>New insights into the diversity and evolution of the archaeal mobilome from three complete genomes of Saccharolobus shibatae.</title>
        <authorList>
            <person name="Medvedeva S."/>
            <person name="Brandt D."/>
            <person name="Cvirkaite-Krupovic V."/>
            <person name="Liu Y."/>
            <person name="Severinov K."/>
            <person name="Ishino S."/>
            <person name="Ishino Y."/>
            <person name="Prangishvili D."/>
            <person name="Kalinowski J."/>
            <person name="Krupovic M."/>
        </authorList>
    </citation>
    <scope>NUCLEOTIDE SEQUENCE</scope>
    <source>
        <strain evidence="3">B12</strain>
    </source>
</reference>
<dbReference type="GO" id="GO:0005506">
    <property type="term" value="F:iron ion binding"/>
    <property type="evidence" value="ECO:0007669"/>
    <property type="project" value="InterPro"/>
</dbReference>
<dbReference type="InterPro" id="IPR000674">
    <property type="entry name" value="Ald_Oxase/Xan_DH_a/b"/>
</dbReference>
<dbReference type="AlphaFoldDB" id="A0A8F5BPK4"/>
<dbReference type="InterPro" id="IPR008274">
    <property type="entry name" value="AldOxase/xan_DH_MoCoBD1"/>
</dbReference>
<dbReference type="SMART" id="SM01008">
    <property type="entry name" value="Ald_Xan_dh_C"/>
    <property type="match status" value="1"/>
</dbReference>
<gene>
    <name evidence="3" type="ORF">J5U23_01845</name>
</gene>
<sequence>MEDKNYRWIGKPMKTVEDYRFITGKGVYVDDLDFPGEVLYVAILRSPYAHAKLLKVDVSKALKISGVKAIVTGEDALKYTTPIPAYAVSKFKPEEYVLAVNKVRYMGEPIAAVAAVDKATAEDAIEAIEVKYEPLKPVINPEDAMKPDAPLLYESYGTNVVAHYEAKWGEVEKAFKEADLIVKEKLILQRYSSIPLEPVAVVVQYDKNSDKYTFWANVQMPGHAMMVLPQMLKVPTTQVRLIIPDIGGGFGIKTRPWRQLVISALLARKLPGTYVKYVETRTEHMMAAGISAGLVAYVEVAVKKDGKILGFKLHDINDDGASIQYAGTYASMHATLINGCYDIRNIEWTSDTVLTNTCPSMPNRGVGKPGIVYIIERIIDITARELGMDPAEIRFKNFIPKDKFPYVTPSGRVYDSGNYAEVLRKALEIFEYQKWREYQKEMRSKGRYIGIGICSYVHGASATAREIEGVKVKMDPSGKVFVESGSPDMGTSHATAYTQILADFLGVSPSDIVMLHFDSERNPWTPYSGTHANKFSGPDIEVLVEAAKRLRERLIKLASSKLNVDPDLIELADGKAYHKYDTSKSVSIAELAKMAYQNPGLLPDIEAGLEVTVIGSTKKAMEAFVQNAQYEVGALHQLVTGHGSPTGYLTYPNSVHIAAIEVDIDTGQINILKYVIVHDIGKIINPLVVEGQVHGGLFHGIGAALYEEFKYDENGQLLTTSYGDYGKPTAMEIPNVEISHTETPSPRSSLGIKGIGEGETFGPLCALPNAVEDALQPLGIRVRSLPMTPEKIHNLIQEALSKTKPFNK</sequence>
<proteinExistence type="predicted"/>
<dbReference type="EMBL" id="CP077717">
    <property type="protein sequence ID" value="QXJ28976.1"/>
    <property type="molecule type" value="Genomic_DNA"/>
</dbReference>
<dbReference type="InterPro" id="IPR016208">
    <property type="entry name" value="Ald_Oxase/xanthine_DH-like"/>
</dbReference>
<dbReference type="OrthoDB" id="57164at2157"/>
<dbReference type="InterPro" id="IPR046867">
    <property type="entry name" value="AldOxase/xan_DH_MoCoBD2"/>
</dbReference>
<evidence type="ECO:0000256" key="1">
    <source>
        <dbReference type="ARBA" id="ARBA00022505"/>
    </source>
</evidence>
<evidence type="ECO:0000313" key="3">
    <source>
        <dbReference type="EMBL" id="QXJ28976.1"/>
    </source>
</evidence>
<dbReference type="Pfam" id="PF20256">
    <property type="entry name" value="MoCoBD_2"/>
    <property type="match status" value="1"/>
</dbReference>
<keyword evidence="3" id="KW-0560">Oxidoreductase</keyword>
<name>A0A8F5BPK4_SACSH</name>
<evidence type="ECO:0000313" key="4">
    <source>
        <dbReference type="Proteomes" id="UP000694018"/>
    </source>
</evidence>